<dbReference type="PANTHER" id="PTHR11559">
    <property type="entry name" value="CARBOXYLESTERASE"/>
    <property type="match status" value="1"/>
</dbReference>
<dbReference type="RefSeq" id="XP_070885112.1">
    <property type="nucleotide sequence ID" value="XM_071024748.1"/>
</dbReference>
<dbReference type="GO" id="GO:0016787">
    <property type="term" value="F:hydrolase activity"/>
    <property type="evidence" value="ECO:0007669"/>
    <property type="project" value="UniProtKB-KW"/>
</dbReference>
<dbReference type="InterPro" id="IPR029058">
    <property type="entry name" value="AB_hydrolase_fold"/>
</dbReference>
<dbReference type="Proteomes" id="UP001610432">
    <property type="component" value="Unassembled WGS sequence"/>
</dbReference>
<feature type="domain" description="Carboxylesterase type B" evidence="4">
    <location>
        <begin position="8"/>
        <end position="435"/>
    </location>
</feature>
<dbReference type="PROSITE" id="PS00122">
    <property type="entry name" value="CARBOXYLESTERASE_B_1"/>
    <property type="match status" value="1"/>
</dbReference>
<name>A0ABR4LNM3_9EURO</name>
<evidence type="ECO:0000259" key="4">
    <source>
        <dbReference type="Pfam" id="PF00135"/>
    </source>
</evidence>
<dbReference type="InterPro" id="IPR050309">
    <property type="entry name" value="Type-B_Carboxylest/Lipase"/>
</dbReference>
<dbReference type="EC" id="3.1.1.-" evidence="3"/>
<reference evidence="5 6" key="1">
    <citation type="submission" date="2024-07" db="EMBL/GenBank/DDBJ databases">
        <title>Section-level genome sequencing and comparative genomics of Aspergillus sections Usti and Cavernicolus.</title>
        <authorList>
            <consortium name="Lawrence Berkeley National Laboratory"/>
            <person name="Nybo J.L."/>
            <person name="Vesth T.C."/>
            <person name="Theobald S."/>
            <person name="Frisvad J.C."/>
            <person name="Larsen T.O."/>
            <person name="Kjaerboelling I."/>
            <person name="Rothschild-Mancinelli K."/>
            <person name="Lyhne E.K."/>
            <person name="Kogle M.E."/>
            <person name="Barry K."/>
            <person name="Clum A."/>
            <person name="Na H."/>
            <person name="Ledsgaard L."/>
            <person name="Lin J."/>
            <person name="Lipzen A."/>
            <person name="Kuo A."/>
            <person name="Riley R."/>
            <person name="Mondo S."/>
            <person name="Labutti K."/>
            <person name="Haridas S."/>
            <person name="Pangalinan J."/>
            <person name="Salamov A.A."/>
            <person name="Simmons B.A."/>
            <person name="Magnuson J.K."/>
            <person name="Chen J."/>
            <person name="Drula E."/>
            <person name="Henrissat B."/>
            <person name="Wiebenga A."/>
            <person name="Lubbers R.J."/>
            <person name="Gomes A.C."/>
            <person name="Macurrencykelacurrency M.R."/>
            <person name="Stajich J."/>
            <person name="Grigoriev I.V."/>
            <person name="Mortensen U.H."/>
            <person name="De Vries R.P."/>
            <person name="Baker S.E."/>
            <person name="Andersen M.R."/>
        </authorList>
    </citation>
    <scope>NUCLEOTIDE SEQUENCE [LARGE SCALE GENOMIC DNA]</scope>
    <source>
        <strain evidence="5 6">CBS 449.75</strain>
    </source>
</reference>
<dbReference type="SUPFAM" id="SSF53474">
    <property type="entry name" value="alpha/beta-Hydrolases"/>
    <property type="match status" value="1"/>
</dbReference>
<dbReference type="GeneID" id="98139820"/>
<keyword evidence="2 3" id="KW-0378">Hydrolase</keyword>
<organism evidence="5 6">
    <name type="scientific">Aspergillus lucknowensis</name>
    <dbReference type="NCBI Taxonomy" id="176173"/>
    <lineage>
        <taxon>Eukaryota</taxon>
        <taxon>Fungi</taxon>
        <taxon>Dikarya</taxon>
        <taxon>Ascomycota</taxon>
        <taxon>Pezizomycotina</taxon>
        <taxon>Eurotiomycetes</taxon>
        <taxon>Eurotiomycetidae</taxon>
        <taxon>Eurotiales</taxon>
        <taxon>Aspergillaceae</taxon>
        <taxon>Aspergillus</taxon>
        <taxon>Aspergillus subgen. Nidulantes</taxon>
    </lineage>
</organism>
<dbReference type="InterPro" id="IPR019826">
    <property type="entry name" value="Carboxylesterase_B_AS"/>
</dbReference>
<dbReference type="Gene3D" id="3.40.50.1820">
    <property type="entry name" value="alpha/beta hydrolase"/>
    <property type="match status" value="1"/>
</dbReference>
<accession>A0ABR4LNM3</accession>
<evidence type="ECO:0000313" key="5">
    <source>
        <dbReference type="EMBL" id="KAL2866133.1"/>
    </source>
</evidence>
<dbReference type="EMBL" id="JBFXLQ010000027">
    <property type="protein sequence ID" value="KAL2866133.1"/>
    <property type="molecule type" value="Genomic_DNA"/>
</dbReference>
<dbReference type="InterPro" id="IPR002018">
    <property type="entry name" value="CarbesteraseB"/>
</dbReference>
<gene>
    <name evidence="5" type="ORF">BJX67DRAFT_148404</name>
</gene>
<sequence>MPVADEFNCLNLNISVPKSPAALAASEALPVMVFIHGGAFTYSMNSSPIYDGRLLAAASSDLSSPTIVVTVNYRLGVYGFLAGHDIKAYNAAHGETGTGNYGVWDQILALRWIQRHIASFGGDPARVTLFGQSAGAVSVSAHLLRDEALFSSAILQSGLLRLCGVKSVDEYQGIYERMLVELGIPLDAAPADRIEGILAVDTERLTAAMVPVFIVPVITMALCDDGVLVEGSMPGYEMYHSFTPPDWCRRLMLGDCRNECIIWNKSWDSLSRTPMALGQDMSTPDATLVLNRMSELLKSPEKAQTIASLYGLTGSSSPAETFNALERLTSHGLYAQLIYFAQKAFPAMYAYHFDVPSVFENAWGGMAHHSYDNVLIWGVLRHLLPRAQQEISDQMVEAWVRFANGAEPWERHDKAGRWMVFTEEGAVLKTKEEDTGRGYEIWDELHSGGMVADLSELSNELCLRGSELRVGTSSN</sequence>
<protein>
    <recommendedName>
        <fullName evidence="3">Carboxylic ester hydrolase</fullName>
        <ecNumber evidence="3">3.1.1.-</ecNumber>
    </recommendedName>
</protein>
<comment type="caution">
    <text evidence="5">The sequence shown here is derived from an EMBL/GenBank/DDBJ whole genome shotgun (WGS) entry which is preliminary data.</text>
</comment>
<evidence type="ECO:0000313" key="6">
    <source>
        <dbReference type="Proteomes" id="UP001610432"/>
    </source>
</evidence>
<evidence type="ECO:0000256" key="2">
    <source>
        <dbReference type="ARBA" id="ARBA00022801"/>
    </source>
</evidence>
<dbReference type="Pfam" id="PF00135">
    <property type="entry name" value="COesterase"/>
    <property type="match status" value="1"/>
</dbReference>
<evidence type="ECO:0000256" key="3">
    <source>
        <dbReference type="RuleBase" id="RU361235"/>
    </source>
</evidence>
<keyword evidence="6" id="KW-1185">Reference proteome</keyword>
<evidence type="ECO:0000256" key="1">
    <source>
        <dbReference type="ARBA" id="ARBA00005964"/>
    </source>
</evidence>
<comment type="similarity">
    <text evidence="1 3">Belongs to the type-B carboxylesterase/lipase family.</text>
</comment>
<proteinExistence type="inferred from homology"/>